<feature type="region of interest" description="Disordered" evidence="2">
    <location>
        <begin position="12"/>
        <end position="106"/>
    </location>
</feature>
<accession>A0A507FKB4</accession>
<feature type="compositionally biased region" description="Acidic residues" evidence="2">
    <location>
        <begin position="1070"/>
        <end position="1080"/>
    </location>
</feature>
<protein>
    <recommendedName>
        <fullName evidence="3">CCAAT-binding factor domain-containing protein</fullName>
    </recommendedName>
</protein>
<sequence>MALFDEKAKLLAQRAASAMAAAAEAAPQSKKSKKREKSEKRKERKTASNAVPDPVAKPTHASAKPTANSTSKSVPAPTKKPVVSSPAASSAKAAPAKSTSKSSKSNALLAEIRLLGGDEQDLELLQDVLSGSEMGDSDHEDSKKAPTARSSNQSAVIKSDDEVAKALKDFLANDLKLDPRKSKVEVVSQKDEDKEQEMAAAIESEDEEDQDEPKTAEPITPEPAVTQPKQVKGVPQPKSDPAVAKRINEMLSSNVFNAATSELVFEPTPLWYAVELAPVKEATVYSATDEALILKMYEKAKALYAEEVQRYDKVKFQSSSDRNFMKTVLKSGTTTDKISALTLLIQESPLHTLYYLRDQIIHGMARKKSRRDALVAVDAVKDLLTGSVLPDRKLKYFRDQGVLSPGVQPIHLIVWYFEDSLKRVYFEFLQLIEELSKDPLTHIKSKTLTYLCMLLSAKPEQEAALLSLLVNKLGDANSTLAFKAAHLLQSGLLQQHPNMKLVVVKEVERLLARSSGGGMGQSARARYAALSFCSQIVLRRGVDTEVAKRLVGVYFSIFEVIVEQLERPFEDDRGRGGKSGKGKKGKGKKSRYVRGHGSKKKGKPLSAEEAMKLGGEVAGDSEDEAEAEAAVADGADGGKSPKLREQVVEGIDAKTMAVLLTGVNRSFPYAEMDDEVFDKHMNTLFKISHLGSFNISIQALTLIFQVHSSRQTISDRFYRSLYETLIDSRLPGCSKHPMYLNLLHRAMKADTSLTRSRAFIKRIVQTCTMSSTPFICGALFLVGDILKMKPGLWSLVTMGEDGGDGIEQFVDVDEEGKENVKKHSSEETKKYDGKKRDPLYCNAELSCLWELTCFAEHFHPTVSLYAQTLLSGSPIAIPETATAYDPLQNHTLARFLDRFVFKNPKKVTSAYRGSSLMQPRPPGMMGGGVDAETGATLGNLIAGARKRGVIVEEEGEDRVAMDDAPVNSGAWLNRGRDKIPVDELFFYDFFTDKKSRAAGSKKKNRAGGNEDLDDATTLGGEDDEDAGDSDDGAQRGGDADEAADDANELEEEEIWDAMLRSVKSAAPDDGLGDEEEFDMEEAMKEAEAAFSKKKQAGSDDEDDDDDDEDDDDEEFGDDDFAAFEEGLGGVDGEGDDDDYEDVEDDDEEVVMLQPKGKKGKRGAVDDEDEDGLIGEDADEELASMFMGEEDSDAESDEEGNAKAKKDSKVGKGKSGKLQLWADQAKQLGYKGDYFTRKLGKSKAANDDDDSGGLGAGFASLDDFMDLVERDDDDEDTGGFGSGISGAGTKKGAVQRGGAKRKNDGKRSAPPNKRTKKR</sequence>
<dbReference type="GO" id="GO:0005634">
    <property type="term" value="C:nucleus"/>
    <property type="evidence" value="ECO:0007669"/>
    <property type="project" value="TreeGrafter"/>
</dbReference>
<keyword evidence="5" id="KW-1185">Reference proteome</keyword>
<feature type="domain" description="CCAAT-binding factor" evidence="3">
    <location>
        <begin position="696"/>
        <end position="866"/>
    </location>
</feature>
<feature type="compositionally biased region" description="Low complexity" evidence="2">
    <location>
        <begin position="12"/>
        <end position="29"/>
    </location>
</feature>
<feature type="compositionally biased region" description="Basic and acidic residues" evidence="2">
    <location>
        <begin position="182"/>
        <end position="197"/>
    </location>
</feature>
<feature type="compositionally biased region" description="Acidic residues" evidence="2">
    <location>
        <begin position="1039"/>
        <end position="1055"/>
    </location>
</feature>
<comment type="caution">
    <text evidence="4">The sequence shown here is derived from an EMBL/GenBank/DDBJ whole genome shotgun (WGS) entry which is preliminary data.</text>
</comment>
<feature type="compositionally biased region" description="Low complexity" evidence="2">
    <location>
        <begin position="79"/>
        <end position="105"/>
    </location>
</feature>
<evidence type="ECO:0000313" key="5">
    <source>
        <dbReference type="Proteomes" id="UP000320333"/>
    </source>
</evidence>
<evidence type="ECO:0000259" key="3">
    <source>
        <dbReference type="Pfam" id="PF03914"/>
    </source>
</evidence>
<feature type="compositionally biased region" description="Basic and acidic residues" evidence="2">
    <location>
        <begin position="1199"/>
        <end position="1209"/>
    </location>
</feature>
<feature type="compositionally biased region" description="Acidic residues" evidence="2">
    <location>
        <begin position="1132"/>
        <end position="1149"/>
    </location>
</feature>
<evidence type="ECO:0000256" key="1">
    <source>
        <dbReference type="ARBA" id="ARBA00007797"/>
    </source>
</evidence>
<feature type="region of interest" description="Disordered" evidence="2">
    <location>
        <begin position="998"/>
        <end position="1217"/>
    </location>
</feature>
<dbReference type="PANTHER" id="PTHR12048">
    <property type="entry name" value="CCAAT-BINDING FACTOR-RELATED"/>
    <property type="match status" value="1"/>
</dbReference>
<dbReference type="Pfam" id="PF03914">
    <property type="entry name" value="CBF"/>
    <property type="match status" value="1"/>
</dbReference>
<feature type="compositionally biased region" description="Basic residues" evidence="2">
    <location>
        <begin position="576"/>
        <end position="603"/>
    </location>
</feature>
<dbReference type="EMBL" id="QEAP01000037">
    <property type="protein sequence ID" value="TPX76754.1"/>
    <property type="molecule type" value="Genomic_DNA"/>
</dbReference>
<evidence type="ECO:0000313" key="4">
    <source>
        <dbReference type="EMBL" id="TPX76754.1"/>
    </source>
</evidence>
<dbReference type="PANTHER" id="PTHR12048:SF0">
    <property type="entry name" value="CCAAT_ENHANCER-BINDING PROTEIN ZETA"/>
    <property type="match status" value="1"/>
</dbReference>
<dbReference type="OrthoDB" id="28947at2759"/>
<feature type="region of interest" description="Disordered" evidence="2">
    <location>
        <begin position="1265"/>
        <end position="1317"/>
    </location>
</feature>
<comment type="similarity">
    <text evidence="1">Belongs to the CBF/MAK21 family.</text>
</comment>
<dbReference type="STRING" id="246404.A0A507FKB4"/>
<gene>
    <name evidence="4" type="ORF">CcCBS67573_g01958</name>
</gene>
<dbReference type="InterPro" id="IPR040155">
    <property type="entry name" value="CEBPZ/Mak21-like"/>
</dbReference>
<dbReference type="InterPro" id="IPR016024">
    <property type="entry name" value="ARM-type_fold"/>
</dbReference>
<dbReference type="Proteomes" id="UP000320333">
    <property type="component" value="Unassembled WGS sequence"/>
</dbReference>
<feature type="region of interest" description="Disordered" evidence="2">
    <location>
        <begin position="182"/>
        <end position="240"/>
    </location>
</feature>
<evidence type="ECO:0000256" key="2">
    <source>
        <dbReference type="SAM" id="MobiDB-lite"/>
    </source>
</evidence>
<reference evidence="4 5" key="1">
    <citation type="journal article" date="2019" name="Sci. Rep.">
        <title>Comparative genomics of chytrid fungi reveal insights into the obligate biotrophic and pathogenic lifestyle of Synchytrium endobioticum.</title>
        <authorList>
            <person name="van de Vossenberg B.T.L.H."/>
            <person name="Warris S."/>
            <person name="Nguyen H.D.T."/>
            <person name="van Gent-Pelzer M.P.E."/>
            <person name="Joly D.L."/>
            <person name="van de Geest H.C."/>
            <person name="Bonants P.J.M."/>
            <person name="Smith D.S."/>
            <person name="Levesque C.A."/>
            <person name="van der Lee T.A.J."/>
        </authorList>
    </citation>
    <scope>NUCLEOTIDE SEQUENCE [LARGE SCALE GENOMIC DNA]</scope>
    <source>
        <strain evidence="4 5">CBS 675.73</strain>
    </source>
</reference>
<feature type="compositionally biased region" description="Acidic residues" evidence="2">
    <location>
        <begin position="1265"/>
        <end position="1276"/>
    </location>
</feature>
<dbReference type="SUPFAM" id="SSF48371">
    <property type="entry name" value="ARM repeat"/>
    <property type="match status" value="1"/>
</dbReference>
<feature type="compositionally biased region" description="Acidic residues" evidence="2">
    <location>
        <begin position="1010"/>
        <end position="1031"/>
    </location>
</feature>
<feature type="compositionally biased region" description="Acidic residues" evidence="2">
    <location>
        <begin position="1165"/>
        <end position="1198"/>
    </location>
</feature>
<feature type="region of interest" description="Disordered" evidence="2">
    <location>
        <begin position="125"/>
        <end position="159"/>
    </location>
</feature>
<feature type="compositionally biased region" description="Acidic residues" evidence="2">
    <location>
        <begin position="1098"/>
        <end position="1122"/>
    </location>
</feature>
<feature type="region of interest" description="Disordered" evidence="2">
    <location>
        <begin position="570"/>
        <end position="641"/>
    </location>
</feature>
<organism evidence="4 5">
    <name type="scientific">Chytriomyces confervae</name>
    <dbReference type="NCBI Taxonomy" id="246404"/>
    <lineage>
        <taxon>Eukaryota</taxon>
        <taxon>Fungi</taxon>
        <taxon>Fungi incertae sedis</taxon>
        <taxon>Chytridiomycota</taxon>
        <taxon>Chytridiomycota incertae sedis</taxon>
        <taxon>Chytridiomycetes</taxon>
        <taxon>Chytridiales</taxon>
        <taxon>Chytriomycetaceae</taxon>
        <taxon>Chytriomyces</taxon>
    </lineage>
</organism>
<name>A0A507FKB4_9FUNG</name>
<proteinExistence type="inferred from homology"/>
<dbReference type="InterPro" id="IPR005612">
    <property type="entry name" value="CCAAT-binding_factor"/>
</dbReference>